<feature type="non-terminal residue" evidence="8">
    <location>
        <position position="105"/>
    </location>
</feature>
<evidence type="ECO:0000256" key="2">
    <source>
        <dbReference type="ARBA" id="ARBA00023015"/>
    </source>
</evidence>
<dbReference type="InterPro" id="IPR001356">
    <property type="entry name" value="HD"/>
</dbReference>
<evidence type="ECO:0000256" key="3">
    <source>
        <dbReference type="ARBA" id="ARBA00023163"/>
    </source>
</evidence>
<dbReference type="GO" id="GO:0045893">
    <property type="term" value="P:positive regulation of DNA-templated transcription"/>
    <property type="evidence" value="ECO:0007669"/>
    <property type="project" value="TreeGrafter"/>
</dbReference>
<keyword evidence="5" id="KW-0238">DNA-binding</keyword>
<comment type="similarity">
    <text evidence="4 6">Belongs to the HD-ZIP homeobox family. Class I subfamily.</text>
</comment>
<dbReference type="InterPro" id="IPR045224">
    <property type="entry name" value="HDZip_class_I_plant"/>
</dbReference>
<dbReference type="Pfam" id="PF00046">
    <property type="entry name" value="Homeodomain"/>
    <property type="match status" value="1"/>
</dbReference>
<keyword evidence="3 6" id="KW-0804">Transcription</keyword>
<reference evidence="8" key="1">
    <citation type="submission" date="2022-12" db="EMBL/GenBank/DDBJ databases">
        <title>Draft genome assemblies for two species of Escallonia (Escalloniales).</title>
        <authorList>
            <person name="Chanderbali A."/>
            <person name="Dervinis C."/>
            <person name="Anghel I."/>
            <person name="Soltis D."/>
            <person name="Soltis P."/>
            <person name="Zapata F."/>
        </authorList>
    </citation>
    <scope>NUCLEOTIDE SEQUENCE</scope>
    <source>
        <strain evidence="8">UCBG92.1500</strain>
        <tissue evidence="8">Leaf</tissue>
    </source>
</reference>
<dbReference type="InterPro" id="IPR009057">
    <property type="entry name" value="Homeodomain-like_sf"/>
</dbReference>
<dbReference type="GO" id="GO:0005634">
    <property type="term" value="C:nucleus"/>
    <property type="evidence" value="ECO:0007669"/>
    <property type="project" value="UniProtKB-SubCell"/>
</dbReference>
<keyword evidence="5" id="KW-0539">Nucleus</keyword>
<keyword evidence="2 6" id="KW-0805">Transcription regulation</keyword>
<feature type="domain" description="Homeobox" evidence="7">
    <location>
        <begin position="22"/>
        <end position="59"/>
    </location>
</feature>
<proteinExistence type="inferred from homology"/>
<sequence length="105" mass="11836">MVGADAECITIFDSAMSKRKSKSRKKFNDEQIKALENIFETGSKLEPRKKLQLARDLGLFLSEKQESAMKVTAARERLRNTTGQLQKVGFPVVSPKEREGVISYT</sequence>
<organism evidence="8 9">
    <name type="scientific">Escallonia rubra</name>
    <dbReference type="NCBI Taxonomy" id="112253"/>
    <lineage>
        <taxon>Eukaryota</taxon>
        <taxon>Viridiplantae</taxon>
        <taxon>Streptophyta</taxon>
        <taxon>Embryophyta</taxon>
        <taxon>Tracheophyta</taxon>
        <taxon>Spermatophyta</taxon>
        <taxon>Magnoliopsida</taxon>
        <taxon>eudicotyledons</taxon>
        <taxon>Gunneridae</taxon>
        <taxon>Pentapetalae</taxon>
        <taxon>asterids</taxon>
        <taxon>campanulids</taxon>
        <taxon>Escalloniales</taxon>
        <taxon>Escalloniaceae</taxon>
        <taxon>Escallonia</taxon>
    </lineage>
</organism>
<dbReference type="PANTHER" id="PTHR24326:SF122">
    <property type="entry name" value="HOMEOBOX-LEUCINE ZIPPER PROTEIN HOX6"/>
    <property type="match status" value="1"/>
</dbReference>
<comment type="function">
    <text evidence="6">Transcription factor.</text>
</comment>
<keyword evidence="5" id="KW-0371">Homeobox</keyword>
<dbReference type="CDD" id="cd00086">
    <property type="entry name" value="homeodomain"/>
    <property type="match status" value="1"/>
</dbReference>
<accession>A0AA88QZ40</accession>
<dbReference type="AlphaFoldDB" id="A0AA88QZ40"/>
<evidence type="ECO:0000313" key="8">
    <source>
        <dbReference type="EMBL" id="KAK2976013.1"/>
    </source>
</evidence>
<evidence type="ECO:0000256" key="1">
    <source>
        <dbReference type="ARBA" id="ARBA00004123"/>
    </source>
</evidence>
<keyword evidence="9" id="KW-1185">Reference proteome</keyword>
<name>A0AA88QZ40_9ASTE</name>
<evidence type="ECO:0000256" key="4">
    <source>
        <dbReference type="ARBA" id="ARBA00025748"/>
    </source>
</evidence>
<evidence type="ECO:0000256" key="6">
    <source>
        <dbReference type="RuleBase" id="RU369038"/>
    </source>
</evidence>
<evidence type="ECO:0000256" key="5">
    <source>
        <dbReference type="RuleBase" id="RU000682"/>
    </source>
</evidence>
<protein>
    <recommendedName>
        <fullName evidence="6">Homeobox-leucine zipper protein</fullName>
    </recommendedName>
    <alternativeName>
        <fullName evidence="6">HD-ZIP protein</fullName>
    </alternativeName>
    <alternativeName>
        <fullName evidence="6">Homeodomain transcription factor</fullName>
    </alternativeName>
</protein>
<dbReference type="SUPFAM" id="SSF46689">
    <property type="entry name" value="Homeodomain-like"/>
    <property type="match status" value="1"/>
</dbReference>
<evidence type="ECO:0000259" key="7">
    <source>
        <dbReference type="Pfam" id="PF00046"/>
    </source>
</evidence>
<dbReference type="Gene3D" id="1.10.10.60">
    <property type="entry name" value="Homeodomain-like"/>
    <property type="match status" value="1"/>
</dbReference>
<comment type="subcellular location">
    <subcellularLocation>
        <location evidence="1 5">Nucleus</location>
    </subcellularLocation>
</comment>
<comment type="caution">
    <text evidence="8">The sequence shown here is derived from an EMBL/GenBank/DDBJ whole genome shotgun (WGS) entry which is preliminary data.</text>
</comment>
<dbReference type="Proteomes" id="UP001187471">
    <property type="component" value="Unassembled WGS sequence"/>
</dbReference>
<dbReference type="GO" id="GO:0043565">
    <property type="term" value="F:sequence-specific DNA binding"/>
    <property type="evidence" value="ECO:0007669"/>
    <property type="project" value="TreeGrafter"/>
</dbReference>
<dbReference type="PANTHER" id="PTHR24326">
    <property type="entry name" value="HOMEOBOX-LEUCINE ZIPPER PROTEIN"/>
    <property type="match status" value="1"/>
</dbReference>
<dbReference type="EMBL" id="JAVXUO010002130">
    <property type="protein sequence ID" value="KAK2976013.1"/>
    <property type="molecule type" value="Genomic_DNA"/>
</dbReference>
<evidence type="ECO:0000313" key="9">
    <source>
        <dbReference type="Proteomes" id="UP001187471"/>
    </source>
</evidence>
<gene>
    <name evidence="8" type="ORF">RJ640_024448</name>
</gene>
<dbReference type="GO" id="GO:0000981">
    <property type="term" value="F:DNA-binding transcription factor activity, RNA polymerase II-specific"/>
    <property type="evidence" value="ECO:0007669"/>
    <property type="project" value="UniProtKB-UniRule"/>
</dbReference>